<dbReference type="InterPro" id="IPR055370">
    <property type="entry name" value="Lsr2_DNA-bd"/>
</dbReference>
<dbReference type="OrthoDB" id="4113332at2"/>
<accession>A0A3R8QIU7</accession>
<dbReference type="InterPro" id="IPR036625">
    <property type="entry name" value="E3-bd_dom_sf"/>
</dbReference>
<dbReference type="Gene3D" id="4.10.320.10">
    <property type="entry name" value="E3-binding domain"/>
    <property type="match status" value="1"/>
</dbReference>
<evidence type="ECO:0000313" key="5">
    <source>
        <dbReference type="EMBL" id="RRO85475.1"/>
    </source>
</evidence>
<sequence>MARIEVTQFFDDIDNTQLTDGEVKVVEFSINGVNYVMDLSLENARKFEEALAPYIKVATRVTKSRTASKNRSSAGKSSPERNRAIRQWARDKGLKVSMRGQIASSIVEAYDQAHK</sequence>
<dbReference type="GeneID" id="60809040"/>
<dbReference type="InterPro" id="IPR024412">
    <property type="entry name" value="Lsr2_dim_dom"/>
</dbReference>
<evidence type="ECO:0000256" key="1">
    <source>
        <dbReference type="ARBA" id="ARBA00023125"/>
    </source>
</evidence>
<reference evidence="7 8" key="1">
    <citation type="submission" date="2018-01" db="EMBL/GenBank/DDBJ databases">
        <title>Twenty Corynebacterium bovis Genomes.</title>
        <authorList>
            <person name="Gulvik C.A."/>
        </authorList>
    </citation>
    <scope>NUCLEOTIDE SEQUENCE [LARGE SCALE GENOMIC DNA]</scope>
    <source>
        <strain evidence="6 8">16-2004</strain>
        <strain evidence="5 7">F6900</strain>
    </source>
</reference>
<keyword evidence="8" id="KW-1185">Reference proteome</keyword>
<proteinExistence type="predicted"/>
<dbReference type="Pfam" id="PF11774">
    <property type="entry name" value="Lsr2"/>
    <property type="match status" value="1"/>
</dbReference>
<feature type="domain" description="Lsr2 DNA-binding" evidence="4">
    <location>
        <begin position="78"/>
        <end position="113"/>
    </location>
</feature>
<dbReference type="EMBL" id="PQNK01000024">
    <property type="protein sequence ID" value="RRO85475.1"/>
    <property type="molecule type" value="Genomic_DNA"/>
</dbReference>
<organism evidence="6 8">
    <name type="scientific">Corynebacterium bovis</name>
    <dbReference type="NCBI Taxonomy" id="36808"/>
    <lineage>
        <taxon>Bacteria</taxon>
        <taxon>Bacillati</taxon>
        <taxon>Actinomycetota</taxon>
        <taxon>Actinomycetes</taxon>
        <taxon>Mycobacteriales</taxon>
        <taxon>Corynebacteriaceae</taxon>
        <taxon>Corynebacterium</taxon>
    </lineage>
</organism>
<dbReference type="Proteomes" id="UP000278422">
    <property type="component" value="Unassembled WGS sequence"/>
</dbReference>
<dbReference type="AlphaFoldDB" id="A0A3R8QIU7"/>
<dbReference type="Gene3D" id="3.30.60.230">
    <property type="entry name" value="Lsr2, dimerization domain"/>
    <property type="match status" value="1"/>
</dbReference>
<feature type="region of interest" description="Disordered" evidence="2">
    <location>
        <begin position="61"/>
        <end position="84"/>
    </location>
</feature>
<dbReference type="InterPro" id="IPR042261">
    <property type="entry name" value="Lsr2-like_dimerization"/>
</dbReference>
<dbReference type="Pfam" id="PF23359">
    <property type="entry name" value="Lsr2_DNA-bd"/>
    <property type="match status" value="1"/>
</dbReference>
<gene>
    <name evidence="6" type="ORF">CXF42_09540</name>
    <name evidence="5" type="ORF">CXF48_10735</name>
</gene>
<dbReference type="Proteomes" id="UP000276526">
    <property type="component" value="Unassembled WGS sequence"/>
</dbReference>
<feature type="domain" description="Lsr2 dimerization" evidence="3">
    <location>
        <begin position="1"/>
        <end position="61"/>
    </location>
</feature>
<dbReference type="EMBL" id="PQNQ01000035">
    <property type="protein sequence ID" value="RRQ02634.1"/>
    <property type="molecule type" value="Genomic_DNA"/>
</dbReference>
<evidence type="ECO:0000313" key="8">
    <source>
        <dbReference type="Proteomes" id="UP000278422"/>
    </source>
</evidence>
<keyword evidence="1" id="KW-0238">DNA-binding</keyword>
<protein>
    <submittedName>
        <fullName evidence="6">Lsr2 family protein</fullName>
    </submittedName>
</protein>
<name>A0A3R8QIU7_9CORY</name>
<evidence type="ECO:0000259" key="3">
    <source>
        <dbReference type="Pfam" id="PF11774"/>
    </source>
</evidence>
<evidence type="ECO:0000256" key="2">
    <source>
        <dbReference type="SAM" id="MobiDB-lite"/>
    </source>
</evidence>
<comment type="caution">
    <text evidence="6">The sequence shown here is derived from an EMBL/GenBank/DDBJ whole genome shotgun (WGS) entry which is preliminary data.</text>
</comment>
<dbReference type="GO" id="GO:0003677">
    <property type="term" value="F:DNA binding"/>
    <property type="evidence" value="ECO:0007669"/>
    <property type="project" value="UniProtKB-KW"/>
</dbReference>
<dbReference type="GO" id="GO:0016746">
    <property type="term" value="F:acyltransferase activity"/>
    <property type="evidence" value="ECO:0007669"/>
    <property type="project" value="InterPro"/>
</dbReference>
<evidence type="ECO:0000259" key="4">
    <source>
        <dbReference type="Pfam" id="PF23359"/>
    </source>
</evidence>
<evidence type="ECO:0000313" key="6">
    <source>
        <dbReference type="EMBL" id="RRQ02634.1"/>
    </source>
</evidence>
<dbReference type="RefSeq" id="WP_029158004.1">
    <property type="nucleotide sequence ID" value="NZ_CP066067.1"/>
</dbReference>
<evidence type="ECO:0000313" key="7">
    <source>
        <dbReference type="Proteomes" id="UP000276526"/>
    </source>
</evidence>